<evidence type="ECO:0000313" key="3">
    <source>
        <dbReference type="Proteomes" id="UP000257127"/>
    </source>
</evidence>
<dbReference type="RefSeq" id="WP_116880689.1">
    <property type="nucleotide sequence ID" value="NZ_QURB01000004.1"/>
</dbReference>
<protein>
    <recommendedName>
        <fullName evidence="1">Outer membrane protein beta-barrel domain-containing protein</fullName>
    </recommendedName>
</protein>
<proteinExistence type="predicted"/>
<dbReference type="Proteomes" id="UP000257127">
    <property type="component" value="Unassembled WGS sequence"/>
</dbReference>
<dbReference type="OrthoDB" id="1467314at2"/>
<comment type="caution">
    <text evidence="2">The sequence shown here is derived from an EMBL/GenBank/DDBJ whole genome shotgun (WGS) entry which is preliminary data.</text>
</comment>
<reference evidence="2 3" key="1">
    <citation type="submission" date="2018-08" db="EMBL/GenBank/DDBJ databases">
        <title>The draft genome squence of Brumimicrobium sp. N62.</title>
        <authorList>
            <person name="Du Z.-J."/>
            <person name="Luo H.-R."/>
        </authorList>
    </citation>
    <scope>NUCLEOTIDE SEQUENCE [LARGE SCALE GENOMIC DNA]</scope>
    <source>
        <strain evidence="2 3">N62</strain>
    </source>
</reference>
<sequence>MKVYMLIILVVSFLFSVSTLEAQSYRPNVENYFGVQVKPLIPFGLVGDKPFSMENGGFETEISPMLGYTYGGVVRIGLTELLAIETGLNYTRRNYKASYSVADSNVYAEDELGYVSFELPVNFLVYIKLGKQFYMNVGIGGSGNFNASNIRSLINPEGKNLFIFEGRRQHYFDFNVNADVGFEYRTPNSGAIYFGLSGRVPFSSTMEIATEYRHGTTSTIAYGTVEGSTFSLALKYFFHNNKRKKGTQFNGGPIEQ</sequence>
<feature type="domain" description="Outer membrane protein beta-barrel" evidence="1">
    <location>
        <begin position="57"/>
        <end position="200"/>
    </location>
</feature>
<accession>A0A3E1EXM2</accession>
<name>A0A3E1EXM2_9FLAO</name>
<organism evidence="2 3">
    <name type="scientific">Brumimicrobium aurantiacum</name>
    <dbReference type="NCBI Taxonomy" id="1737063"/>
    <lineage>
        <taxon>Bacteria</taxon>
        <taxon>Pseudomonadati</taxon>
        <taxon>Bacteroidota</taxon>
        <taxon>Flavobacteriia</taxon>
        <taxon>Flavobacteriales</taxon>
        <taxon>Crocinitomicaceae</taxon>
        <taxon>Brumimicrobium</taxon>
    </lineage>
</organism>
<keyword evidence="3" id="KW-1185">Reference proteome</keyword>
<dbReference type="EMBL" id="QURB01000004">
    <property type="protein sequence ID" value="RFC54288.1"/>
    <property type="molecule type" value="Genomic_DNA"/>
</dbReference>
<evidence type="ECO:0000313" key="2">
    <source>
        <dbReference type="EMBL" id="RFC54288.1"/>
    </source>
</evidence>
<evidence type="ECO:0000259" key="1">
    <source>
        <dbReference type="Pfam" id="PF13568"/>
    </source>
</evidence>
<gene>
    <name evidence="2" type="ORF">DXU93_07620</name>
</gene>
<dbReference type="Pfam" id="PF13568">
    <property type="entry name" value="OMP_b-brl_2"/>
    <property type="match status" value="1"/>
</dbReference>
<dbReference type="InterPro" id="IPR025665">
    <property type="entry name" value="Beta-barrel_OMP_2"/>
</dbReference>
<dbReference type="AlphaFoldDB" id="A0A3E1EXM2"/>